<keyword evidence="3" id="KW-1185">Reference proteome</keyword>
<feature type="compositionally biased region" description="Basic residues" evidence="1">
    <location>
        <begin position="918"/>
        <end position="930"/>
    </location>
</feature>
<evidence type="ECO:0000313" key="3">
    <source>
        <dbReference type="Proteomes" id="UP000037923"/>
    </source>
</evidence>
<feature type="compositionally biased region" description="Basic and acidic residues" evidence="1">
    <location>
        <begin position="1623"/>
        <end position="1634"/>
    </location>
</feature>
<dbReference type="VEuPathDB" id="TriTrypDB:LpyrH10_17_0670"/>
<feature type="compositionally biased region" description="Polar residues" evidence="1">
    <location>
        <begin position="288"/>
        <end position="297"/>
    </location>
</feature>
<dbReference type="GeneID" id="26907421"/>
<feature type="region of interest" description="Disordered" evidence="1">
    <location>
        <begin position="918"/>
        <end position="944"/>
    </location>
</feature>
<feature type="region of interest" description="Disordered" evidence="1">
    <location>
        <begin position="285"/>
        <end position="310"/>
    </location>
</feature>
<feature type="compositionally biased region" description="Low complexity" evidence="1">
    <location>
        <begin position="1610"/>
        <end position="1621"/>
    </location>
</feature>
<feature type="compositionally biased region" description="Polar residues" evidence="1">
    <location>
        <begin position="859"/>
        <end position="874"/>
    </location>
</feature>
<accession>A0A0N1J4J3</accession>
<name>A0A0N1J4J3_LEPPY</name>
<organism evidence="2 3">
    <name type="scientific">Leptomonas pyrrhocoris</name>
    <name type="common">Firebug parasite</name>
    <dbReference type="NCBI Taxonomy" id="157538"/>
    <lineage>
        <taxon>Eukaryota</taxon>
        <taxon>Discoba</taxon>
        <taxon>Euglenozoa</taxon>
        <taxon>Kinetoplastea</taxon>
        <taxon>Metakinetoplastina</taxon>
        <taxon>Trypanosomatida</taxon>
        <taxon>Trypanosomatidae</taxon>
        <taxon>Leishmaniinae</taxon>
        <taxon>Leptomonas</taxon>
    </lineage>
</organism>
<feature type="region of interest" description="Disordered" evidence="1">
    <location>
        <begin position="1"/>
        <end position="37"/>
    </location>
</feature>
<feature type="region of interest" description="Disordered" evidence="1">
    <location>
        <begin position="802"/>
        <end position="821"/>
    </location>
</feature>
<proteinExistence type="predicted"/>
<dbReference type="OMA" id="QWCYVER"/>
<feature type="compositionally biased region" description="Low complexity" evidence="1">
    <location>
        <begin position="1324"/>
        <end position="1335"/>
    </location>
</feature>
<feature type="region of interest" description="Disordered" evidence="1">
    <location>
        <begin position="1553"/>
        <end position="1583"/>
    </location>
</feature>
<gene>
    <name evidence="2" type="ORF">ABB37_07135</name>
</gene>
<evidence type="ECO:0000313" key="2">
    <source>
        <dbReference type="EMBL" id="KPA77228.1"/>
    </source>
</evidence>
<feature type="compositionally biased region" description="Acidic residues" evidence="1">
    <location>
        <begin position="1356"/>
        <end position="1365"/>
    </location>
</feature>
<reference evidence="2 3" key="1">
    <citation type="submission" date="2015-07" db="EMBL/GenBank/DDBJ databases">
        <title>High-quality genome of monoxenous trypanosomatid Leptomonas pyrrhocoris.</title>
        <authorList>
            <person name="Flegontov P."/>
            <person name="Butenko A."/>
            <person name="Firsov S."/>
            <person name="Vlcek C."/>
            <person name="Logacheva M.D."/>
            <person name="Field M."/>
            <person name="Filatov D."/>
            <person name="Flegontova O."/>
            <person name="Gerasimov E."/>
            <person name="Jackson A.P."/>
            <person name="Kelly S."/>
            <person name="Opperdoes F."/>
            <person name="O'Reilly A."/>
            <person name="Votypka J."/>
            <person name="Yurchenko V."/>
            <person name="Lukes J."/>
        </authorList>
    </citation>
    <scope>NUCLEOTIDE SEQUENCE [LARGE SCALE GENOMIC DNA]</scope>
    <source>
        <strain evidence="2">H10</strain>
    </source>
</reference>
<feature type="region of interest" description="Disordered" evidence="1">
    <location>
        <begin position="1289"/>
        <end position="1431"/>
    </location>
</feature>
<dbReference type="OrthoDB" id="265224at2759"/>
<dbReference type="EMBL" id="LGTL01000017">
    <property type="protein sequence ID" value="KPA77228.1"/>
    <property type="molecule type" value="Genomic_DNA"/>
</dbReference>
<protein>
    <submittedName>
        <fullName evidence="2">Uncharacterized protein</fullName>
    </submittedName>
</protein>
<feature type="compositionally biased region" description="Basic and acidic residues" evidence="1">
    <location>
        <begin position="934"/>
        <end position="944"/>
    </location>
</feature>
<dbReference type="RefSeq" id="XP_015655667.1">
    <property type="nucleotide sequence ID" value="XM_015805661.1"/>
</dbReference>
<dbReference type="Proteomes" id="UP000037923">
    <property type="component" value="Unassembled WGS sequence"/>
</dbReference>
<feature type="region of interest" description="Disordered" evidence="1">
    <location>
        <begin position="1610"/>
        <end position="1634"/>
    </location>
</feature>
<feature type="region of interest" description="Disordered" evidence="1">
    <location>
        <begin position="859"/>
        <end position="880"/>
    </location>
</feature>
<evidence type="ECO:0000256" key="1">
    <source>
        <dbReference type="SAM" id="MobiDB-lite"/>
    </source>
</evidence>
<feature type="region of interest" description="Disordered" evidence="1">
    <location>
        <begin position="248"/>
        <end position="271"/>
    </location>
</feature>
<feature type="compositionally biased region" description="Polar residues" evidence="1">
    <location>
        <begin position="1308"/>
        <end position="1322"/>
    </location>
</feature>
<comment type="caution">
    <text evidence="2">The sequence shown here is derived from an EMBL/GenBank/DDBJ whole genome shotgun (WGS) entry which is preliminary data.</text>
</comment>
<sequence length="1702" mass="185029">MADKADGAVSVRKNIHGQREAPHHSASSPLSPPPPLRPVPRLISLNYTLVYRFLPIRQQQSQQPAFSTPQGLHHDRSVVELALLAKEQRQCHGSAAAAADALAFSDDVSPAEMHAFYSYPTNTAFFPSPTYLPLAHHPVFVHRCPRLRCHVFDVVCHDKGGEGRARGRSEDENEVVLKRHQLLMEALRLAVTAHTGDAVCAGVHGDDDAKVESRAELDLVRVGEHLHCVVSKLLPLSMLSSRSLGLTMTSSPGAHVRPSSTDPPSAGAASPVNLHWSWVEGPRMEADTNAQGGSSPATFPASRGTPPSSSTALHATRFEYLWHYWTACVDASEGAGDGSEGLRQGAIDEYSVCSDASSVYRRLHAYAQRARRLFFNDVTKRLAATDEQQAAEQLLCALLAVLTEALLQEAYWASPLTPLRLHDPHVLNRYLCVWFTFVGLAVSTSEDVMQIQTQVQAILLTPFASDEDGSSSSGDGMSQSQYAAPMQARLRGVCQWITTKMLSLVVQWMPSTLLTAAPPSPLAIELKETHLLFRSAVAPAQGNSGFTPCLYTLPTLSNGEYGRAAVPSSHTSATHLRGLLDRLWECVAGEGVSPEINSTSQKMKCPRVVAVLSHELFTHTAHHRHHHGVVVCRLHLGASLHSRLVSPPQAARPQSSRLGMCVVRSPVAALLSWYAIDFEDVFRQSYRCWALARRYGVLPSTSASTTIGDNEHSEGARRFQGCSTVDPAIVCYARINAVRAEERTVKDAYVGATNSSSSVVVDSTGTAAAVTPVLGLLGRCLLLGLWMMLKLTDVDLEDGEGDVDVGGTREDDGTSPSVSTRGTLFYSSRRNMLFARDWQTVHQLHHVLRSTSAGIASDTQVPTSQQFTETSTSKAKGRGENEVVRAAATTTLHAFLRARLAQQQTRERHRQVAAAALHRRWQRGHQRRRQQQQFHDERMDSRKLDGAARLTDNVCQRETAPNLANVIGAEEQEDEESCVLLHWSAVEDASVSSIDSSEAASTPAAVPDARASVSSVCTGSLSESATPVRDLAAETSFLVSANDSVVDESVAAPPLSLASASAELLSASTSCSASPELPPPASPSLSLGQRHLFDLEAHERALLRRMALSEVLWLTSLLECVGRRAHEEGEGRDWQELVQQEQGRAQRLQTLQVAQQRSNSANIFFCEVQQLHKDECVPVAALLSAPPAAQTAALEASQLVQFVKMLSSSEERARDALQHSEGRLRSHMHTEHLRCGARIVVSNEEARQRRFLDESWALEQQEWQVRWSTVMLPECVLRDLYRDAFRDEQPTRQSCSPSGSAPAKTTRHVLSNTPTALVSSVAKTPFTPSSRPTSTAQRQVSTVVEAAKAHRAFLLQEEENADDDSKENREKRRPLLQPVLSQPSRRAAPAMSRTRKDSNNSASPLSAHRGRRQQQQSPPPPFSSCRLTPPLLTVGTRPVQTKFSQTKGVPVVSISLCTSEGDDTPLRARDVNQLPDTTEKAPALPNSIVVEKSSRSADFATADLGGTPSRRVDPAVPPPAVAAASSSVAPRGWWYVPLNGGDGGKEEKEKADATCDSAKPGPARCRTSRPCPRGGGSIRHSAPPKMKIARELGSKRSAMLFLKKSVHASLSSGADGAGSRATLTREHKAEAEHDVASAVASAIALARDNGADESSSAGDARAFSYYTQSLHSASEEKEALPDRLPKPRRRRYVTWADDVQEF</sequence>